<evidence type="ECO:0000256" key="1">
    <source>
        <dbReference type="SAM" id="MobiDB-lite"/>
    </source>
</evidence>
<evidence type="ECO:0000313" key="2">
    <source>
        <dbReference type="EMBL" id="KAG9187469.1"/>
    </source>
</evidence>
<feature type="compositionally biased region" description="Basic and acidic residues" evidence="1">
    <location>
        <begin position="121"/>
        <end position="138"/>
    </location>
</feature>
<gene>
    <name evidence="2" type="ORF">G6011_05340</name>
</gene>
<keyword evidence="3" id="KW-1185">Reference proteome</keyword>
<dbReference type="EMBL" id="JAANER010000007">
    <property type="protein sequence ID" value="KAG9187469.1"/>
    <property type="molecule type" value="Genomic_DNA"/>
</dbReference>
<proteinExistence type="predicted"/>
<name>A0AAD4I8Z7_9PLEO</name>
<sequence>MASFANLSRSEKRDVIRGEKLNGVQVTMSPKSICDLLDTLDRIPNNKLATTLFASASLVLINESWRIDMNAFPPPPMYGNRTFRPDGDAANWDLRLLATLAILSDFTQGQDDAFPTRKRKTEYDNRRKSEMKGRKDTEQEVDTDMTVGGQAMEQIERRLKKTKVPDDKVKTDSDEDILAPGERMGWIACS</sequence>
<feature type="region of interest" description="Disordered" evidence="1">
    <location>
        <begin position="111"/>
        <end position="150"/>
    </location>
</feature>
<evidence type="ECO:0000313" key="3">
    <source>
        <dbReference type="Proteomes" id="UP001199106"/>
    </source>
</evidence>
<reference evidence="2" key="1">
    <citation type="submission" date="2021-07" db="EMBL/GenBank/DDBJ databases">
        <title>Genome Resource of American Ginseng Black Spot Pathogen Alternaria panax.</title>
        <authorList>
            <person name="Qiu C."/>
            <person name="Wang W."/>
            <person name="Liu Z."/>
        </authorList>
    </citation>
    <scope>NUCLEOTIDE SEQUENCE</scope>
    <source>
        <strain evidence="2">BNCC115425</strain>
    </source>
</reference>
<comment type="caution">
    <text evidence="2">The sequence shown here is derived from an EMBL/GenBank/DDBJ whole genome shotgun (WGS) entry which is preliminary data.</text>
</comment>
<accession>A0AAD4I8Z7</accession>
<protein>
    <submittedName>
        <fullName evidence="2">Uncharacterized protein</fullName>
    </submittedName>
</protein>
<organism evidence="2 3">
    <name type="scientific">Alternaria panax</name>
    <dbReference type="NCBI Taxonomy" id="48097"/>
    <lineage>
        <taxon>Eukaryota</taxon>
        <taxon>Fungi</taxon>
        <taxon>Dikarya</taxon>
        <taxon>Ascomycota</taxon>
        <taxon>Pezizomycotina</taxon>
        <taxon>Dothideomycetes</taxon>
        <taxon>Pleosporomycetidae</taxon>
        <taxon>Pleosporales</taxon>
        <taxon>Pleosporineae</taxon>
        <taxon>Pleosporaceae</taxon>
        <taxon>Alternaria</taxon>
        <taxon>Alternaria sect. Panax</taxon>
    </lineage>
</organism>
<dbReference type="AlphaFoldDB" id="A0AAD4I8Z7"/>
<dbReference type="Proteomes" id="UP001199106">
    <property type="component" value="Unassembled WGS sequence"/>
</dbReference>